<evidence type="ECO:0000313" key="3">
    <source>
        <dbReference type="Proteomes" id="UP000887572"/>
    </source>
</evidence>
<organism evidence="3 4">
    <name type="scientific">Globodera rostochiensis</name>
    <name type="common">Golden nematode worm</name>
    <name type="synonym">Heterodera rostochiensis</name>
    <dbReference type="NCBI Taxonomy" id="31243"/>
    <lineage>
        <taxon>Eukaryota</taxon>
        <taxon>Metazoa</taxon>
        <taxon>Ecdysozoa</taxon>
        <taxon>Nematoda</taxon>
        <taxon>Chromadorea</taxon>
        <taxon>Rhabditida</taxon>
        <taxon>Tylenchina</taxon>
        <taxon>Tylenchomorpha</taxon>
        <taxon>Tylenchoidea</taxon>
        <taxon>Heteroderidae</taxon>
        <taxon>Heteroderinae</taxon>
        <taxon>Globodera</taxon>
    </lineage>
</organism>
<feature type="region of interest" description="Disordered" evidence="1">
    <location>
        <begin position="172"/>
        <end position="191"/>
    </location>
</feature>
<protein>
    <submittedName>
        <fullName evidence="4">Uncharacterized protein</fullName>
    </submittedName>
</protein>
<dbReference type="WBParaSite" id="Gr19_v10_g8993.t1">
    <property type="protein sequence ID" value="Gr19_v10_g8993.t1"/>
    <property type="gene ID" value="Gr19_v10_g8993"/>
</dbReference>
<evidence type="ECO:0000313" key="4">
    <source>
        <dbReference type="WBParaSite" id="Gr19_v10_g8993.t1"/>
    </source>
</evidence>
<keyword evidence="3" id="KW-1185">Reference proteome</keyword>
<proteinExistence type="predicted"/>
<accession>A0A914ICQ1</accession>
<feature type="signal peptide" evidence="2">
    <location>
        <begin position="1"/>
        <end position="23"/>
    </location>
</feature>
<sequence>MFSTATIFIVTTILSGVFVGIFGNPNEEDGEDEGNYQSNFVDFENSDDILPTSHVFAALTLNPRFKSSAFASRSFNEQSLLRKSLSLNVPKPMNASDGNGRNNLVISRSQSLNIERKERAKVYKELDHWFGKKKQKNPESDERMRNIVANWRINKTMAGDFMPLFKVRELDAKKRTSRLSDQKDKMPKANE</sequence>
<keyword evidence="2" id="KW-0732">Signal</keyword>
<dbReference type="AlphaFoldDB" id="A0A914ICQ1"/>
<reference evidence="4" key="1">
    <citation type="submission" date="2022-11" db="UniProtKB">
        <authorList>
            <consortium name="WormBaseParasite"/>
        </authorList>
    </citation>
    <scope>IDENTIFICATION</scope>
</reference>
<evidence type="ECO:0000256" key="2">
    <source>
        <dbReference type="SAM" id="SignalP"/>
    </source>
</evidence>
<feature type="chain" id="PRO_5037271944" evidence="2">
    <location>
        <begin position="24"/>
        <end position="191"/>
    </location>
</feature>
<evidence type="ECO:0000256" key="1">
    <source>
        <dbReference type="SAM" id="MobiDB-lite"/>
    </source>
</evidence>
<name>A0A914ICQ1_GLORO</name>
<dbReference type="Proteomes" id="UP000887572">
    <property type="component" value="Unplaced"/>
</dbReference>